<sequence>MTHVGALRAMERRQVRFVGLAGTSAGALIATLAAAGMSSSEMMDPQTGRTLIDGLRDIDPGIRRTTDLFGNLGWRRIAKLRLAIQRLPTTLAATILLPIATVFGIGWVVAPGNPWLALGTLFCVVLWLVCAGAYILAGMADASRLRDALQELLRRRMFPTEPGRVVRMGDFGVNGRPTLKIVSANLSRHRLHLFSPERTPEMSTADAVVASIALPIVFAPRMIDGDLHMDGGIVSNLPAWPFDEERELDPDALTIAVEVGGSAKPAALGLFNWPPSFFKTALFGAGELNLRASGAAERLVLNSSLDLFDFDMSAERAFREVEDAEKAATVRLDQRLFRRPELYVDACKVTKALVEDVLSSVIPAPGSVRVAVAIMDPGYTMSLRLRFAVGYDDYPDEAMLLPIEGSIVGAAFKERASRLELMPFPEELYLPGPANRVRRRLMREDLEWVFAIPILDEANEATKLVVQIDGNKQLPQSDDVDLALSEIENGVRDFFAAIADRLADLEQENGLE</sequence>
<dbReference type="GO" id="GO:0016787">
    <property type="term" value="F:hydrolase activity"/>
    <property type="evidence" value="ECO:0007669"/>
    <property type="project" value="UniProtKB-UniRule"/>
</dbReference>
<evidence type="ECO:0000259" key="4">
    <source>
        <dbReference type="PROSITE" id="PS51635"/>
    </source>
</evidence>
<evidence type="ECO:0000256" key="3">
    <source>
        <dbReference type="SAM" id="Phobius"/>
    </source>
</evidence>
<dbReference type="InterPro" id="IPR016035">
    <property type="entry name" value="Acyl_Trfase/lysoPLipase"/>
</dbReference>
<keyword evidence="2" id="KW-0378">Hydrolase</keyword>
<feature type="domain" description="PNPLA" evidence="4">
    <location>
        <begin position="1"/>
        <end position="243"/>
    </location>
</feature>
<dbReference type="SUPFAM" id="SSF52151">
    <property type="entry name" value="FabD/lysophospholipase-like"/>
    <property type="match status" value="1"/>
</dbReference>
<dbReference type="InterPro" id="IPR002641">
    <property type="entry name" value="PNPLA_dom"/>
</dbReference>
<accession>A0A934MKX7</accession>
<feature type="transmembrane region" description="Helical" evidence="3">
    <location>
        <begin position="89"/>
        <end position="109"/>
    </location>
</feature>
<dbReference type="AlphaFoldDB" id="A0A934MKX7"/>
<dbReference type="Proteomes" id="UP000602124">
    <property type="component" value="Unassembled WGS sequence"/>
</dbReference>
<proteinExistence type="predicted"/>
<gene>
    <name evidence="5" type="ORF">JEQ47_12940</name>
</gene>
<feature type="transmembrane region" description="Helical" evidence="3">
    <location>
        <begin position="17"/>
        <end position="37"/>
    </location>
</feature>
<evidence type="ECO:0000313" key="5">
    <source>
        <dbReference type="EMBL" id="MBJ3785628.1"/>
    </source>
</evidence>
<feature type="transmembrane region" description="Helical" evidence="3">
    <location>
        <begin position="115"/>
        <end position="137"/>
    </location>
</feature>
<dbReference type="PROSITE" id="PS51635">
    <property type="entry name" value="PNPLA"/>
    <property type="match status" value="1"/>
</dbReference>
<keyword evidence="3" id="KW-1133">Transmembrane helix</keyword>
<dbReference type="GO" id="GO:0016042">
    <property type="term" value="P:lipid catabolic process"/>
    <property type="evidence" value="ECO:0007669"/>
    <property type="project" value="UniProtKB-UniRule"/>
</dbReference>
<keyword evidence="2" id="KW-0442">Lipid degradation</keyword>
<dbReference type="EMBL" id="JAEKMH010000002">
    <property type="protein sequence ID" value="MBJ3785628.1"/>
    <property type="molecule type" value="Genomic_DNA"/>
</dbReference>
<feature type="short sequence motif" description="DGA/G" evidence="2">
    <location>
        <begin position="230"/>
        <end position="232"/>
    </location>
</feature>
<dbReference type="PANTHER" id="PTHR46394">
    <property type="entry name" value="ANNEXIN"/>
    <property type="match status" value="1"/>
</dbReference>
<comment type="caution">
    <text evidence="5">The sequence shown here is derived from an EMBL/GenBank/DDBJ whole genome shotgun (WGS) entry which is preliminary data.</text>
</comment>
<feature type="active site" description="Proton acceptor" evidence="2">
    <location>
        <position position="230"/>
    </location>
</feature>
<reference evidence="5" key="1">
    <citation type="submission" date="2020-12" db="EMBL/GenBank/DDBJ databases">
        <title>Devosia sp. MSA67 isolated from Mo River.</title>
        <authorList>
            <person name="Ma F."/>
            <person name="Zi Z."/>
        </authorList>
    </citation>
    <scope>NUCLEOTIDE SEQUENCE</scope>
    <source>
        <strain evidence="5">MSA67</strain>
    </source>
</reference>
<dbReference type="PANTHER" id="PTHR46394:SF1">
    <property type="entry name" value="PNPLA DOMAIN-CONTAINING PROTEIN"/>
    <property type="match status" value="1"/>
</dbReference>
<comment type="caution">
    <text evidence="2">Lacks conserved residue(s) required for the propagation of feature annotation.</text>
</comment>
<dbReference type="InterPro" id="IPR052580">
    <property type="entry name" value="Lipid_Hydrolase"/>
</dbReference>
<evidence type="ECO:0000256" key="2">
    <source>
        <dbReference type="PROSITE-ProRule" id="PRU01161"/>
    </source>
</evidence>
<organism evidence="5 6">
    <name type="scientific">Devosia sediminis</name>
    <dbReference type="NCBI Taxonomy" id="2798801"/>
    <lineage>
        <taxon>Bacteria</taxon>
        <taxon>Pseudomonadati</taxon>
        <taxon>Pseudomonadota</taxon>
        <taxon>Alphaproteobacteria</taxon>
        <taxon>Hyphomicrobiales</taxon>
        <taxon>Devosiaceae</taxon>
        <taxon>Devosia</taxon>
    </lineage>
</organism>
<keyword evidence="3" id="KW-0812">Transmembrane</keyword>
<feature type="short sequence motif" description="GXSXG" evidence="2">
    <location>
        <begin position="22"/>
        <end position="26"/>
    </location>
</feature>
<evidence type="ECO:0000256" key="1">
    <source>
        <dbReference type="ARBA" id="ARBA00023098"/>
    </source>
</evidence>
<keyword evidence="6" id="KW-1185">Reference proteome</keyword>
<keyword evidence="3" id="KW-0472">Membrane</keyword>
<feature type="active site" description="Nucleophile" evidence="2">
    <location>
        <position position="24"/>
    </location>
</feature>
<evidence type="ECO:0000313" key="6">
    <source>
        <dbReference type="Proteomes" id="UP000602124"/>
    </source>
</evidence>
<dbReference type="Gene3D" id="3.40.1090.10">
    <property type="entry name" value="Cytosolic phospholipase A2 catalytic domain"/>
    <property type="match status" value="2"/>
</dbReference>
<dbReference type="Pfam" id="PF01734">
    <property type="entry name" value="Patatin"/>
    <property type="match status" value="1"/>
</dbReference>
<name>A0A934MKX7_9HYPH</name>
<protein>
    <submittedName>
        <fullName evidence="5">Patatin-like phospholipase family protein</fullName>
    </submittedName>
</protein>
<keyword evidence="1 2" id="KW-0443">Lipid metabolism</keyword>